<feature type="domain" description="PAS" evidence="15">
    <location>
        <begin position="514"/>
        <end position="586"/>
    </location>
</feature>
<dbReference type="SUPFAM" id="SSF55874">
    <property type="entry name" value="ATPase domain of HSP90 chaperone/DNA topoisomerase II/histidine kinase"/>
    <property type="match status" value="1"/>
</dbReference>
<evidence type="ECO:0000259" key="13">
    <source>
        <dbReference type="PROSITE" id="PS50109"/>
    </source>
</evidence>
<feature type="modified residue" description="4-aspartylphosphate" evidence="11">
    <location>
        <position position="951"/>
    </location>
</feature>
<evidence type="ECO:0000256" key="3">
    <source>
        <dbReference type="ARBA" id="ARBA00022553"/>
    </source>
</evidence>
<keyword evidence="6" id="KW-0418">Kinase</keyword>
<evidence type="ECO:0000259" key="15">
    <source>
        <dbReference type="PROSITE" id="PS50112"/>
    </source>
</evidence>
<comment type="catalytic activity">
    <reaction evidence="1">
        <text>ATP + protein L-histidine = ADP + protein N-phospho-L-histidine.</text>
        <dbReference type="EC" id="2.7.13.3"/>
    </reaction>
</comment>
<comment type="subunit">
    <text evidence="9">At low DSF concentrations, interacts with RpfF.</text>
</comment>
<keyword evidence="4" id="KW-0808">Transferase</keyword>
<dbReference type="SUPFAM" id="SSF55785">
    <property type="entry name" value="PYP-like sensor domain (PAS domain)"/>
    <property type="match status" value="2"/>
</dbReference>
<dbReference type="EC" id="2.7.13.3" evidence="2"/>
<dbReference type="InterPro" id="IPR004358">
    <property type="entry name" value="Sig_transdc_His_kin-like_C"/>
</dbReference>
<feature type="domain" description="Response regulatory" evidence="14">
    <location>
        <begin position="900"/>
        <end position="1018"/>
    </location>
</feature>
<keyword evidence="3 11" id="KW-0597">Phosphoprotein</keyword>
<dbReference type="CDD" id="cd00082">
    <property type="entry name" value="HisKA"/>
    <property type="match status" value="1"/>
</dbReference>
<dbReference type="Gene3D" id="3.30.450.20">
    <property type="entry name" value="PAS domain"/>
    <property type="match status" value="2"/>
</dbReference>
<dbReference type="GO" id="GO:0000155">
    <property type="term" value="F:phosphorelay sensor kinase activity"/>
    <property type="evidence" value="ECO:0007669"/>
    <property type="project" value="InterPro"/>
</dbReference>
<dbReference type="InterPro" id="IPR013655">
    <property type="entry name" value="PAS_fold_3"/>
</dbReference>
<dbReference type="Gene3D" id="3.30.565.10">
    <property type="entry name" value="Histidine kinase-like ATPase, C-terminal domain"/>
    <property type="match status" value="1"/>
</dbReference>
<dbReference type="CDD" id="cd00130">
    <property type="entry name" value="PAS"/>
    <property type="match status" value="2"/>
</dbReference>
<dbReference type="SMART" id="SM00448">
    <property type="entry name" value="REC"/>
    <property type="match status" value="2"/>
</dbReference>
<keyword evidence="8" id="KW-0902">Two-component regulatory system</keyword>
<sequence length="1173" mass="131696">MPILELLPPQRDAMTADNQLDQLLSTIELLKAENRELQAALAQQSSQQQHQRNHELFFEQWAARLARPEPNNDIHQALAALNLHLDIDFLTLFNYQSASQSFAYWQGYPPRDATDTDAGTPNLRYPWIFQRARQKQTTVIYHRNELPSEAREDRDTLAQHDIEALVVVPHFNANGLVGIGTYGLNKARYRWQASQIKLMQDFTKIAFSHLAQQALLNQQLLHNDVLQSVLDSAKVGYSVWERQGGRITYSPNCSELLGYPTGTDIDVFSHIHPEDQAQVVQKMNYSIRTGEHHSFTYRGLDNRQQVHWYHQKSSIIRTDDNGRVVRLVCCFVNIDEEQNAKTERRRVRQLESQLARLVVDVHGDADDLQQSFHNAVRSLSELLEADRSFICYRHPDTNALLLRYEWHAEAIDSIEPVLTRHTKHPLAYLTGDTLLAIDRVGDAHRATIPVEDNCQSAMIVPLHPVRQFSAFLVIERVLEGRRWSASDKRFASTVADAIGSRYVRHKLTERLVRSEQRFRDAMDTTEDGIWEWDLDTDEVYLSPGLLRMAGYEPGELPSSGDTLRGLVHPEDQPKLAGEFAKLKHNRVPFEHGRIRWRHKNGAILWVFGRAQCVERRPDGSIKRILAVVSDHTHIMKQQEALKVARQRADDANVAKTEFLARMSHEIRTPMNAIIGMSHLAKDTPLNEQQRSYIEHIDQASTALLHIINEVLDFSKIEAGKLTLENAPFRFESLFDQQDKLLSLRASEKGVELLFQPDPAIPDLLVGDVLRLGQILTNLTTNAIKFTERGHVLVKAQLLTSDPKSVRIALSVTDTGIGISEAQQRMLFNPFTQADGSTTRRFGGTGLGLSISQRLAKLMGGDIRIESRPDAGSCFTLEVALKPCQQDDLAEGQSVNLGNLRTLVVDDNATAREVISATARALKLTTDTLPDGKAAVAAVKSGAPAYELILMDYDMPDMDGLAASRAIRALGGSAPPLIIMVSAYDKEQLITPDVAELIDGFVSKPVTQSRLLQAIAAVLGQGADSHQPAPHSDYWPELQHQRVLLVEDNPVNQKVAAGLLRRQHVDCDIANNGQEAIDQLLAKGPDHYALVLMDVEMPLVDGYQATRFIRGRPEFNHLPIIAMTAHAMKSDQDKCLQAGMDAFVHKPIKPDKLYQSLSDMLRNPDRTPPKTGLS</sequence>
<dbReference type="GO" id="GO:0005524">
    <property type="term" value="F:ATP binding"/>
    <property type="evidence" value="ECO:0007669"/>
    <property type="project" value="UniProtKB-KW"/>
</dbReference>
<dbReference type="InterPro" id="IPR011006">
    <property type="entry name" value="CheY-like_superfamily"/>
</dbReference>
<dbReference type="Pfam" id="PF02518">
    <property type="entry name" value="HATPase_c"/>
    <property type="match status" value="1"/>
</dbReference>
<dbReference type="Gene3D" id="1.10.287.130">
    <property type="match status" value="1"/>
</dbReference>
<organism evidence="16 17">
    <name type="scientific">Simiduia aestuariiviva</name>
    <dbReference type="NCBI Taxonomy" id="1510459"/>
    <lineage>
        <taxon>Bacteria</taxon>
        <taxon>Pseudomonadati</taxon>
        <taxon>Pseudomonadota</taxon>
        <taxon>Gammaproteobacteria</taxon>
        <taxon>Cellvibrionales</taxon>
        <taxon>Cellvibrionaceae</taxon>
        <taxon>Simiduia</taxon>
    </lineage>
</organism>
<gene>
    <name evidence="16" type="ORF">FHS30_002899</name>
</gene>
<protein>
    <recommendedName>
        <fullName evidence="10">Sensory/regulatory protein RpfC</fullName>
        <ecNumber evidence="2">2.7.13.3</ecNumber>
    </recommendedName>
</protein>
<keyword evidence="12" id="KW-0175">Coiled coil</keyword>
<dbReference type="InterPro" id="IPR036097">
    <property type="entry name" value="HisK_dim/P_sf"/>
</dbReference>
<dbReference type="InterPro" id="IPR036890">
    <property type="entry name" value="HATPase_C_sf"/>
</dbReference>
<evidence type="ECO:0000259" key="14">
    <source>
        <dbReference type="PROSITE" id="PS50110"/>
    </source>
</evidence>
<dbReference type="InterPro" id="IPR003661">
    <property type="entry name" value="HisK_dim/P_dom"/>
</dbReference>
<dbReference type="Pfam" id="PF01590">
    <property type="entry name" value="GAF"/>
    <property type="match status" value="1"/>
</dbReference>
<keyword evidence="5" id="KW-0547">Nucleotide-binding</keyword>
<dbReference type="InterPro" id="IPR005467">
    <property type="entry name" value="His_kinase_dom"/>
</dbReference>
<comment type="caution">
    <text evidence="16">The sequence shown here is derived from an EMBL/GenBank/DDBJ whole genome shotgun (WGS) entry which is preliminary data.</text>
</comment>
<reference evidence="16 17" key="1">
    <citation type="submission" date="2020-08" db="EMBL/GenBank/DDBJ databases">
        <title>Genomic Encyclopedia of Type Strains, Phase III (KMG-III): the genomes of soil and plant-associated and newly described type strains.</title>
        <authorList>
            <person name="Whitman W."/>
        </authorList>
    </citation>
    <scope>NUCLEOTIDE SEQUENCE [LARGE SCALE GENOMIC DNA]</scope>
    <source>
        <strain evidence="16 17">CECT 8571</strain>
    </source>
</reference>
<dbReference type="InterPro" id="IPR001610">
    <property type="entry name" value="PAC"/>
</dbReference>
<dbReference type="SMART" id="SM00086">
    <property type="entry name" value="PAC"/>
    <property type="match status" value="2"/>
</dbReference>
<dbReference type="SMART" id="SM00387">
    <property type="entry name" value="HATPase_c"/>
    <property type="match status" value="1"/>
</dbReference>
<dbReference type="NCBIfam" id="TIGR00229">
    <property type="entry name" value="sensory_box"/>
    <property type="match status" value="1"/>
</dbReference>
<evidence type="ECO:0000256" key="1">
    <source>
        <dbReference type="ARBA" id="ARBA00000085"/>
    </source>
</evidence>
<feature type="coiled-coil region" evidence="12">
    <location>
        <begin position="333"/>
        <end position="360"/>
    </location>
</feature>
<dbReference type="Gene3D" id="3.40.50.2300">
    <property type="match status" value="2"/>
</dbReference>
<dbReference type="Pfam" id="PF00072">
    <property type="entry name" value="Response_reg"/>
    <property type="match status" value="2"/>
</dbReference>
<dbReference type="SUPFAM" id="SSF52172">
    <property type="entry name" value="CheY-like"/>
    <property type="match status" value="2"/>
</dbReference>
<dbReference type="InterPro" id="IPR003594">
    <property type="entry name" value="HATPase_dom"/>
</dbReference>
<keyword evidence="17" id="KW-1185">Reference proteome</keyword>
<dbReference type="PROSITE" id="PS50112">
    <property type="entry name" value="PAS"/>
    <property type="match status" value="1"/>
</dbReference>
<dbReference type="InterPro" id="IPR000014">
    <property type="entry name" value="PAS"/>
</dbReference>
<accession>A0A839UUL2</accession>
<keyword evidence="7" id="KW-0067">ATP-binding</keyword>
<evidence type="ECO:0000256" key="11">
    <source>
        <dbReference type="PROSITE-ProRule" id="PRU00169"/>
    </source>
</evidence>
<dbReference type="FunFam" id="1.10.287.130:FF:000002">
    <property type="entry name" value="Two-component osmosensing histidine kinase"/>
    <property type="match status" value="1"/>
</dbReference>
<dbReference type="SMART" id="SM00065">
    <property type="entry name" value="GAF"/>
    <property type="match status" value="2"/>
</dbReference>
<dbReference type="InterPro" id="IPR003018">
    <property type="entry name" value="GAF"/>
</dbReference>
<dbReference type="Pfam" id="PF00512">
    <property type="entry name" value="HisKA"/>
    <property type="match status" value="1"/>
</dbReference>
<proteinExistence type="predicted"/>
<dbReference type="SUPFAM" id="SSF47384">
    <property type="entry name" value="Homodimeric domain of signal transducing histidine kinase"/>
    <property type="match status" value="1"/>
</dbReference>
<evidence type="ECO:0000256" key="2">
    <source>
        <dbReference type="ARBA" id="ARBA00012438"/>
    </source>
</evidence>
<evidence type="ECO:0000256" key="6">
    <source>
        <dbReference type="ARBA" id="ARBA00022777"/>
    </source>
</evidence>
<evidence type="ECO:0000256" key="8">
    <source>
        <dbReference type="ARBA" id="ARBA00023012"/>
    </source>
</evidence>
<dbReference type="InterPro" id="IPR035965">
    <property type="entry name" value="PAS-like_dom_sf"/>
</dbReference>
<name>A0A839UUL2_9GAMM</name>
<evidence type="ECO:0000256" key="7">
    <source>
        <dbReference type="ARBA" id="ARBA00022840"/>
    </source>
</evidence>
<dbReference type="RefSeq" id="WP_183911182.1">
    <property type="nucleotide sequence ID" value="NZ_JACHXZ010000004.1"/>
</dbReference>
<evidence type="ECO:0000256" key="10">
    <source>
        <dbReference type="ARBA" id="ARBA00068150"/>
    </source>
</evidence>
<dbReference type="Gene3D" id="3.30.450.40">
    <property type="match status" value="2"/>
</dbReference>
<dbReference type="CDD" id="cd17546">
    <property type="entry name" value="REC_hyHK_CKI1_RcsC-like"/>
    <property type="match status" value="2"/>
</dbReference>
<dbReference type="FunFam" id="3.30.565.10:FF:000010">
    <property type="entry name" value="Sensor histidine kinase RcsC"/>
    <property type="match status" value="1"/>
</dbReference>
<dbReference type="Pfam" id="PF08447">
    <property type="entry name" value="PAS_3"/>
    <property type="match status" value="2"/>
</dbReference>
<evidence type="ECO:0000313" key="17">
    <source>
        <dbReference type="Proteomes" id="UP000559987"/>
    </source>
</evidence>
<dbReference type="AlphaFoldDB" id="A0A839UUL2"/>
<feature type="coiled-coil region" evidence="12">
    <location>
        <begin position="13"/>
        <end position="47"/>
    </location>
</feature>
<dbReference type="SMART" id="SM00388">
    <property type="entry name" value="HisKA"/>
    <property type="match status" value="1"/>
</dbReference>
<dbReference type="PRINTS" id="PR00344">
    <property type="entry name" value="BCTRLSENSOR"/>
</dbReference>
<evidence type="ECO:0000313" key="16">
    <source>
        <dbReference type="EMBL" id="MBB3169686.1"/>
    </source>
</evidence>
<dbReference type="InterPro" id="IPR029016">
    <property type="entry name" value="GAF-like_dom_sf"/>
</dbReference>
<dbReference type="PROSITE" id="PS50110">
    <property type="entry name" value="RESPONSE_REGULATORY"/>
    <property type="match status" value="2"/>
</dbReference>
<dbReference type="SUPFAM" id="SSF55781">
    <property type="entry name" value="GAF domain-like"/>
    <property type="match status" value="1"/>
</dbReference>
<dbReference type="PANTHER" id="PTHR45339">
    <property type="entry name" value="HYBRID SIGNAL TRANSDUCTION HISTIDINE KINASE J"/>
    <property type="match status" value="1"/>
</dbReference>
<dbReference type="EMBL" id="JACHXZ010000004">
    <property type="protein sequence ID" value="MBB3169686.1"/>
    <property type="molecule type" value="Genomic_DNA"/>
</dbReference>
<dbReference type="CDD" id="cd16922">
    <property type="entry name" value="HATPase_EvgS-ArcB-TorS-like"/>
    <property type="match status" value="1"/>
</dbReference>
<feature type="domain" description="Histidine kinase" evidence="13">
    <location>
        <begin position="661"/>
        <end position="882"/>
    </location>
</feature>
<feature type="modified residue" description="4-aspartylphosphate" evidence="11">
    <location>
        <position position="1093"/>
    </location>
</feature>
<feature type="domain" description="Response regulatory" evidence="14">
    <location>
        <begin position="1041"/>
        <end position="1160"/>
    </location>
</feature>
<dbReference type="PROSITE" id="PS50109">
    <property type="entry name" value="HIS_KIN"/>
    <property type="match status" value="1"/>
</dbReference>
<dbReference type="Proteomes" id="UP000559987">
    <property type="component" value="Unassembled WGS sequence"/>
</dbReference>
<evidence type="ECO:0000256" key="5">
    <source>
        <dbReference type="ARBA" id="ARBA00022741"/>
    </source>
</evidence>
<dbReference type="PANTHER" id="PTHR45339:SF1">
    <property type="entry name" value="HYBRID SIGNAL TRANSDUCTION HISTIDINE KINASE J"/>
    <property type="match status" value="1"/>
</dbReference>
<dbReference type="SMART" id="SM00091">
    <property type="entry name" value="PAS"/>
    <property type="match status" value="2"/>
</dbReference>
<evidence type="ECO:0000256" key="12">
    <source>
        <dbReference type="SAM" id="Coils"/>
    </source>
</evidence>
<evidence type="ECO:0000256" key="9">
    <source>
        <dbReference type="ARBA" id="ARBA00064003"/>
    </source>
</evidence>
<evidence type="ECO:0000256" key="4">
    <source>
        <dbReference type="ARBA" id="ARBA00022679"/>
    </source>
</evidence>
<dbReference type="InterPro" id="IPR001789">
    <property type="entry name" value="Sig_transdc_resp-reg_receiver"/>
</dbReference>